<evidence type="ECO:0000313" key="12">
    <source>
        <dbReference type="EMBL" id="CAF0779817.1"/>
    </source>
</evidence>
<dbReference type="Gene3D" id="3.30.2410.10">
    <property type="entry name" value="Hect, E3 ligase catalytic domain"/>
    <property type="match status" value="1"/>
</dbReference>
<dbReference type="PROSITE" id="PS50004">
    <property type="entry name" value="C2"/>
    <property type="match status" value="1"/>
</dbReference>
<dbReference type="Gene3D" id="2.20.70.10">
    <property type="match status" value="2"/>
</dbReference>
<feature type="compositionally biased region" description="Basic and acidic residues" evidence="8">
    <location>
        <begin position="533"/>
        <end position="554"/>
    </location>
</feature>
<dbReference type="CDD" id="cd00078">
    <property type="entry name" value="HECTc"/>
    <property type="match status" value="1"/>
</dbReference>
<feature type="region of interest" description="Disordered" evidence="8">
    <location>
        <begin position="526"/>
        <end position="554"/>
    </location>
</feature>
<dbReference type="SMART" id="SM00119">
    <property type="entry name" value="HECTc"/>
    <property type="match status" value="1"/>
</dbReference>
<dbReference type="Pfam" id="PF00168">
    <property type="entry name" value="C2"/>
    <property type="match status" value="1"/>
</dbReference>
<accession>A0A813RAI5</accession>
<evidence type="ECO:0000256" key="7">
    <source>
        <dbReference type="PROSITE-ProRule" id="PRU00104"/>
    </source>
</evidence>
<feature type="compositionally biased region" description="Polar residues" evidence="8">
    <location>
        <begin position="822"/>
        <end position="837"/>
    </location>
</feature>
<keyword evidence="6 7" id="KW-0833">Ubl conjugation pathway</keyword>
<dbReference type="EMBL" id="CAJNOQ010000266">
    <property type="protein sequence ID" value="CAF0779817.1"/>
    <property type="molecule type" value="Genomic_DNA"/>
</dbReference>
<dbReference type="Proteomes" id="UP000663829">
    <property type="component" value="Unassembled WGS sequence"/>
</dbReference>
<dbReference type="SUPFAM" id="SSF56204">
    <property type="entry name" value="Hect, E3 ligase catalytic domain"/>
    <property type="match status" value="1"/>
</dbReference>
<dbReference type="InterPro" id="IPR001202">
    <property type="entry name" value="WW_dom"/>
</dbReference>
<feature type="region of interest" description="Disordered" evidence="8">
    <location>
        <begin position="744"/>
        <end position="766"/>
    </location>
</feature>
<dbReference type="InterPro" id="IPR036020">
    <property type="entry name" value="WW_dom_sf"/>
</dbReference>
<dbReference type="FunFam" id="3.90.1750.10:FF:000079">
    <property type="entry name" value="E3 ubiquitin-protein ligase"/>
    <property type="match status" value="1"/>
</dbReference>
<dbReference type="InterPro" id="IPR040524">
    <property type="entry name" value="HECW1_helix"/>
</dbReference>
<feature type="domain" description="HECT" evidence="11">
    <location>
        <begin position="1428"/>
        <end position="1767"/>
    </location>
</feature>
<dbReference type="GO" id="GO:0061630">
    <property type="term" value="F:ubiquitin protein ligase activity"/>
    <property type="evidence" value="ECO:0007669"/>
    <property type="project" value="UniProtKB-EC"/>
</dbReference>
<keyword evidence="14" id="KW-1185">Reference proteome</keyword>
<comment type="catalytic activity">
    <reaction evidence="1">
        <text>S-ubiquitinyl-[E2 ubiquitin-conjugating enzyme]-L-cysteine + [acceptor protein]-L-lysine = [E2 ubiquitin-conjugating enzyme]-L-cysteine + N(6)-ubiquitinyl-[acceptor protein]-L-lysine.</text>
        <dbReference type="EC" id="2.3.2.26"/>
    </reaction>
</comment>
<feature type="active site" description="Glycyl thioester intermediate" evidence="7">
    <location>
        <position position="1735"/>
    </location>
</feature>
<evidence type="ECO:0000256" key="4">
    <source>
        <dbReference type="ARBA" id="ARBA00022679"/>
    </source>
</evidence>
<name>A0A813RAI5_9BILA</name>
<dbReference type="Pfam" id="PF00632">
    <property type="entry name" value="HECT"/>
    <property type="match status" value="1"/>
</dbReference>
<dbReference type="GO" id="GO:0005737">
    <property type="term" value="C:cytoplasm"/>
    <property type="evidence" value="ECO:0007669"/>
    <property type="project" value="TreeGrafter"/>
</dbReference>
<dbReference type="GO" id="GO:0048814">
    <property type="term" value="P:regulation of dendrite morphogenesis"/>
    <property type="evidence" value="ECO:0007669"/>
    <property type="project" value="TreeGrafter"/>
</dbReference>
<reference evidence="12" key="1">
    <citation type="submission" date="2021-02" db="EMBL/GenBank/DDBJ databases">
        <authorList>
            <person name="Nowell W R."/>
        </authorList>
    </citation>
    <scope>NUCLEOTIDE SEQUENCE</scope>
</reference>
<evidence type="ECO:0000256" key="5">
    <source>
        <dbReference type="ARBA" id="ARBA00022737"/>
    </source>
</evidence>
<evidence type="ECO:0000259" key="11">
    <source>
        <dbReference type="PROSITE" id="PS50237"/>
    </source>
</evidence>
<dbReference type="Proteomes" id="UP000681722">
    <property type="component" value="Unassembled WGS sequence"/>
</dbReference>
<proteinExistence type="predicted"/>
<feature type="compositionally biased region" description="Polar residues" evidence="8">
    <location>
        <begin position="894"/>
        <end position="930"/>
    </location>
</feature>
<dbReference type="FunFam" id="3.30.2410.10:FF:000002">
    <property type="entry name" value="E3 ubiquitin-protein ligase HECW2"/>
    <property type="match status" value="1"/>
</dbReference>
<dbReference type="CDD" id="cd00201">
    <property type="entry name" value="WW"/>
    <property type="match status" value="2"/>
</dbReference>
<evidence type="ECO:0000313" key="13">
    <source>
        <dbReference type="EMBL" id="CAF3562862.1"/>
    </source>
</evidence>
<dbReference type="InterPro" id="IPR032348">
    <property type="entry name" value="HECW_N"/>
</dbReference>
<dbReference type="GO" id="GO:0006511">
    <property type="term" value="P:ubiquitin-dependent protein catabolic process"/>
    <property type="evidence" value="ECO:0007669"/>
    <property type="project" value="TreeGrafter"/>
</dbReference>
<dbReference type="EMBL" id="CAJOBC010000266">
    <property type="protein sequence ID" value="CAF3562862.1"/>
    <property type="molecule type" value="Genomic_DNA"/>
</dbReference>
<dbReference type="PROSITE" id="PS01159">
    <property type="entry name" value="WW_DOMAIN_1"/>
    <property type="match status" value="2"/>
</dbReference>
<dbReference type="EC" id="2.3.2.26" evidence="3"/>
<keyword evidence="4" id="KW-0808">Transferase</keyword>
<evidence type="ECO:0000259" key="9">
    <source>
        <dbReference type="PROSITE" id="PS50004"/>
    </source>
</evidence>
<evidence type="ECO:0000256" key="6">
    <source>
        <dbReference type="ARBA" id="ARBA00022786"/>
    </source>
</evidence>
<evidence type="ECO:0000256" key="8">
    <source>
        <dbReference type="SAM" id="MobiDB-lite"/>
    </source>
</evidence>
<dbReference type="PANTHER" id="PTHR11254:SF320">
    <property type="entry name" value="HECT-TYPE E3 UBIQUITIN TRANSFERASE"/>
    <property type="match status" value="1"/>
</dbReference>
<comment type="caution">
    <text evidence="12">The sequence shown here is derived from an EMBL/GenBank/DDBJ whole genome shotgun (WGS) entry which is preliminary data.</text>
</comment>
<dbReference type="SMART" id="SM00239">
    <property type="entry name" value="C2"/>
    <property type="match status" value="1"/>
</dbReference>
<dbReference type="PANTHER" id="PTHR11254">
    <property type="entry name" value="HECT DOMAIN UBIQUITIN-PROTEIN LIGASE"/>
    <property type="match status" value="1"/>
</dbReference>
<evidence type="ECO:0000256" key="2">
    <source>
        <dbReference type="ARBA" id="ARBA00004906"/>
    </source>
</evidence>
<feature type="domain" description="C2" evidence="9">
    <location>
        <begin position="195"/>
        <end position="326"/>
    </location>
</feature>
<dbReference type="Pfam" id="PF00397">
    <property type="entry name" value="WW"/>
    <property type="match status" value="1"/>
</dbReference>
<dbReference type="InterPro" id="IPR000008">
    <property type="entry name" value="C2_dom"/>
</dbReference>
<dbReference type="Gene3D" id="3.30.2160.10">
    <property type="entry name" value="Hect, E3 ligase catalytic domain"/>
    <property type="match status" value="1"/>
</dbReference>
<dbReference type="Pfam" id="PF18436">
    <property type="entry name" value="HECW1_helix"/>
    <property type="match status" value="1"/>
</dbReference>
<dbReference type="PROSITE" id="PS50020">
    <property type="entry name" value="WW_DOMAIN_2"/>
    <property type="match status" value="2"/>
</dbReference>
<dbReference type="InterPro" id="IPR050409">
    <property type="entry name" value="E3_ubiq-protein_ligase"/>
</dbReference>
<evidence type="ECO:0000259" key="10">
    <source>
        <dbReference type="PROSITE" id="PS50020"/>
    </source>
</evidence>
<organism evidence="12 14">
    <name type="scientific">Didymodactylos carnosus</name>
    <dbReference type="NCBI Taxonomy" id="1234261"/>
    <lineage>
        <taxon>Eukaryota</taxon>
        <taxon>Metazoa</taxon>
        <taxon>Spiralia</taxon>
        <taxon>Gnathifera</taxon>
        <taxon>Rotifera</taxon>
        <taxon>Eurotatoria</taxon>
        <taxon>Bdelloidea</taxon>
        <taxon>Philodinida</taxon>
        <taxon>Philodinidae</taxon>
        <taxon>Didymodactylos</taxon>
    </lineage>
</organism>
<dbReference type="InterPro" id="IPR035983">
    <property type="entry name" value="Hect_E3_ubiquitin_ligase"/>
</dbReference>
<dbReference type="UniPathway" id="UPA00143"/>
<gene>
    <name evidence="12" type="ORF">GPM918_LOCUS2399</name>
    <name evidence="13" type="ORF">SRO942_LOCUS2399</name>
</gene>
<dbReference type="SUPFAM" id="SSF51045">
    <property type="entry name" value="WW domain"/>
    <property type="match status" value="2"/>
</dbReference>
<dbReference type="GO" id="GO:0016567">
    <property type="term" value="P:protein ubiquitination"/>
    <property type="evidence" value="ECO:0007669"/>
    <property type="project" value="UniProtKB-UniPathway"/>
</dbReference>
<evidence type="ECO:0000256" key="3">
    <source>
        <dbReference type="ARBA" id="ARBA00012485"/>
    </source>
</evidence>
<comment type="pathway">
    <text evidence="2">Protein modification; protein ubiquitination.</text>
</comment>
<feature type="compositionally biased region" description="Polar residues" evidence="8">
    <location>
        <begin position="937"/>
        <end position="965"/>
    </location>
</feature>
<evidence type="ECO:0000313" key="14">
    <source>
        <dbReference type="Proteomes" id="UP000663829"/>
    </source>
</evidence>
<dbReference type="SMART" id="SM00456">
    <property type="entry name" value="WW"/>
    <property type="match status" value="2"/>
</dbReference>
<feature type="domain" description="WW" evidence="10">
    <location>
        <begin position="1148"/>
        <end position="1181"/>
    </location>
</feature>
<dbReference type="Gene3D" id="2.60.40.150">
    <property type="entry name" value="C2 domain"/>
    <property type="match status" value="1"/>
</dbReference>
<dbReference type="OrthoDB" id="423283at2759"/>
<dbReference type="InterPro" id="IPR035892">
    <property type="entry name" value="C2_domain_sf"/>
</dbReference>
<evidence type="ECO:0000256" key="1">
    <source>
        <dbReference type="ARBA" id="ARBA00000885"/>
    </source>
</evidence>
<feature type="domain" description="WW" evidence="10">
    <location>
        <begin position="965"/>
        <end position="998"/>
    </location>
</feature>
<dbReference type="Pfam" id="PF16562">
    <property type="entry name" value="HECW_N"/>
    <property type="match status" value="1"/>
</dbReference>
<dbReference type="InterPro" id="IPR000569">
    <property type="entry name" value="HECT_dom"/>
</dbReference>
<keyword evidence="5" id="KW-0677">Repeat</keyword>
<dbReference type="FunFam" id="3.30.2160.10:FF:000001">
    <property type="entry name" value="E3 ubiquitin-protein ligase NEDD4-like"/>
    <property type="match status" value="1"/>
</dbReference>
<dbReference type="SUPFAM" id="SSF49562">
    <property type="entry name" value="C2 domain (Calcium/lipid-binding domain, CaLB)"/>
    <property type="match status" value="1"/>
</dbReference>
<feature type="region of interest" description="Disordered" evidence="8">
    <location>
        <begin position="822"/>
        <end position="864"/>
    </location>
</feature>
<dbReference type="Gene3D" id="2.60.40.2840">
    <property type="match status" value="1"/>
</dbReference>
<protein>
    <recommendedName>
        <fullName evidence="3">HECT-type E3 ubiquitin transferase</fullName>
        <ecNumber evidence="3">2.3.2.26</ecNumber>
    </recommendedName>
</protein>
<sequence length="1767" mass="202284">MKFLPVSTREQVQCVAVCVNASHPLTYYVVRNGRTCITINCVKNHYNHTLYVSSTIITMPTNEEENSELYNLNSFSTIITKALPISTNGEISFLNISPSEIRLTNQSAVTLSWKIVDETSVSDTIGIFNTENLNLSDAIDHIFQNLNAIKIGQYHWHFNTIREKLLQYNTVIFQYFNASTGEIKVQSKPIPIINELIQTGINTTLINDISHPIPLKIYDLHATNLRRGVLFKPDPYIKVSLIAGRSSKMRTSHYNQECRTNVISNTCQPKWYNQSFLFQTYGTDLFEFEVKDKFVKTRPTVNRFLGKLTVPVGFIFDKLNKNSSTFVFNLQRRNFSDHVSGQLMFNVAFVHDIPVPTTTNITSLSIISPMVDQVEEQNEISNDDSVNMLNESEEPSVINENDVIDDNQIVVDSNSDDINSTSDSLIILPSRPSPIVKDLSSSVSPSILKGTLPQSTLSLNSNTMSLSATTPFLHTMNDEQFSYEKSLRPESFDNDQQFISSHSIDERTPSLTDNVLHDFNTNTHLHSIRRQRQHTDDHLSQHREEQNEENRKQLNNDINTTITTITATTSNGNSIKQDLDDCFKRIKRRKKTNEVLEETGLNQNGSSQSDFIHNKTSLKLCRSETVLKQQQQQQLESTYMIIKNENQSLTSNKTNPILTTPYRTLQFPVNHYPLSQQQSDDKKVINNQIISGNKRSIGAVGGSESNLFKTKAVICVNNTNNNTFTDETVRSISRELREVAKELQRLHGRQDPSTSANERDSISPEQTRVLITKELQEWHKRQCQRIEKRIPLKDCNSVQPIVAATVDQSNVQVTNIEQTNVSTYEVQQPQANSISTHRNSDRQSPAPILPPKKPDHQIPSGNENNASVLLLPELNSNNNSTTTSTVSSFIVESNSTSKTTNSQLPLSLRHSNSNNRTKSTTARLNDSSFMTPLPKFSETQQPLTAQSSVQLQTGNNGESTDTSEVSLPAGWEARTDQFGRCYYIDHVMKTTTWQRPQNIPPPSVPLSKTISQIHAVKNNPTIHHIDRERMDKRYQSIRRTVNRTSSPTIKTQENERTDDISLVDSFSSSASSSSTTTAVDESFPALKFLCRQDFYSFIKTRTEAKQMIQSTSLADILQRIRTDPNMFKKYQHNKELVRFLNLFADPSKSLPSGWEYKIDDSGKIFFVDHAARSTTYIDPRLPTESSINMPQSLSNTSEVVRLQDQQQTLQACASASNISRPSKRREQQMPMSYNEKVVAYLRQPNIFDLLKANQLVPFTSKLRDKVQLIRNDGIRALDNLSNAIDLSLLISVFHEDIMSYVVPSPISSSQSSFTFDHHSTSTNTSINTSTFIVEHSPRLTSARANSRTRNNHRSQTQQNLIEKSISHKRPLLAEHHQPRRQCFQQKLRTFYKKLESKGYGQGPTKTKVVINRNDLLSDAFNKFMNQLNKKDLQRNKLFITFQNEEGLDYGGPSREFFLLMSRQFFNPYYGFFEYSASDQYTLQISPMSVFNDNYKEWLRFGGRMLAVALINQYLVDAFLSRPLYKALLRDNQHFTLSDLQSLDPEFHQSLLWIKDNSVVDMDLYFYVNEEYCGKIIEKELKLDGKNILVTEKNKKEFLDLIVEWRVKRGVQEQTEYFVKGFYEIIGDYKLIQNMFDARELELALCGTMEIDIQDWKQYTEYRGGYHLQHHVIDWFWLCVEKRFDNEQRLKLLQFVTGTSSIPYEGFQALRGSNGPRRFCIERWGVAESLPRSHTCFNRLDLPPYTSYDMLYSKLVIAIEETSGFGIQ</sequence>
<dbReference type="Gene3D" id="3.90.1750.10">
    <property type="entry name" value="Hect, E3 ligase catalytic domains"/>
    <property type="match status" value="1"/>
</dbReference>
<dbReference type="PROSITE" id="PS50237">
    <property type="entry name" value="HECT"/>
    <property type="match status" value="1"/>
</dbReference>
<feature type="region of interest" description="Disordered" evidence="8">
    <location>
        <begin position="894"/>
        <end position="970"/>
    </location>
</feature>